<dbReference type="EMBL" id="JAAVXB010000003">
    <property type="protein sequence ID" value="NKF22065.1"/>
    <property type="molecule type" value="Genomic_DNA"/>
</dbReference>
<reference evidence="2" key="1">
    <citation type="submission" date="2020-03" db="EMBL/GenBank/DDBJ databases">
        <title>Solimonas marina sp. nov., isolated from deep seawater of the Pacific Ocean.</title>
        <authorList>
            <person name="Liu X."/>
            <person name="Lai Q."/>
            <person name="Sun F."/>
            <person name="Gai Y."/>
            <person name="Li G."/>
            <person name="Shao Z."/>
        </authorList>
    </citation>
    <scope>NUCLEOTIDE SEQUENCE</scope>
    <source>
        <strain evidence="2">C16B3</strain>
    </source>
</reference>
<dbReference type="SUPFAM" id="SSF69118">
    <property type="entry name" value="AhpD-like"/>
    <property type="match status" value="1"/>
</dbReference>
<sequence length="115" mass="12444">MTQHYHDPADLLQLKRMHELAPTEFEAWLNLDKIVGREDGAIPHKYRELMAIAVALTTQCPYCIEAHVRAAKRAGASAAELAETSFIAAALRAGAAATHGAMAMKLFGDDTPQTA</sequence>
<dbReference type="GO" id="GO:0051920">
    <property type="term" value="F:peroxiredoxin activity"/>
    <property type="evidence" value="ECO:0007669"/>
    <property type="project" value="InterPro"/>
</dbReference>
<dbReference type="RefSeq" id="WP_168147322.1">
    <property type="nucleotide sequence ID" value="NZ_JAAVXB010000003.1"/>
</dbReference>
<organism evidence="2 3">
    <name type="scientific">Solimonas marina</name>
    <dbReference type="NCBI Taxonomy" id="2714601"/>
    <lineage>
        <taxon>Bacteria</taxon>
        <taxon>Pseudomonadati</taxon>
        <taxon>Pseudomonadota</taxon>
        <taxon>Gammaproteobacteria</taxon>
        <taxon>Nevskiales</taxon>
        <taxon>Nevskiaceae</taxon>
        <taxon>Solimonas</taxon>
    </lineage>
</organism>
<name>A0A969WC00_9GAMM</name>
<proteinExistence type="predicted"/>
<dbReference type="PANTHER" id="PTHR33930">
    <property type="entry name" value="ALKYL HYDROPEROXIDE REDUCTASE AHPD"/>
    <property type="match status" value="1"/>
</dbReference>
<dbReference type="Proteomes" id="UP000653472">
    <property type="component" value="Unassembled WGS sequence"/>
</dbReference>
<dbReference type="Pfam" id="PF02627">
    <property type="entry name" value="CMD"/>
    <property type="match status" value="1"/>
</dbReference>
<evidence type="ECO:0000313" key="2">
    <source>
        <dbReference type="EMBL" id="NKF22065.1"/>
    </source>
</evidence>
<evidence type="ECO:0000313" key="3">
    <source>
        <dbReference type="Proteomes" id="UP000653472"/>
    </source>
</evidence>
<dbReference type="Gene3D" id="1.20.1290.10">
    <property type="entry name" value="AhpD-like"/>
    <property type="match status" value="1"/>
</dbReference>
<evidence type="ECO:0000259" key="1">
    <source>
        <dbReference type="Pfam" id="PF02627"/>
    </source>
</evidence>
<dbReference type="InterPro" id="IPR029032">
    <property type="entry name" value="AhpD-like"/>
</dbReference>
<dbReference type="NCBIfam" id="TIGR00778">
    <property type="entry name" value="ahpD_dom"/>
    <property type="match status" value="1"/>
</dbReference>
<gene>
    <name evidence="2" type="ORF">G7Y82_07025</name>
</gene>
<dbReference type="PANTHER" id="PTHR33930:SF2">
    <property type="entry name" value="BLR3452 PROTEIN"/>
    <property type="match status" value="1"/>
</dbReference>
<dbReference type="AlphaFoldDB" id="A0A969WC00"/>
<dbReference type="InterPro" id="IPR003779">
    <property type="entry name" value="CMD-like"/>
</dbReference>
<accession>A0A969WC00</accession>
<dbReference type="InterPro" id="IPR004675">
    <property type="entry name" value="AhpD_core"/>
</dbReference>
<protein>
    <submittedName>
        <fullName evidence="2">Carboxymuconolactone decarboxylase family protein</fullName>
    </submittedName>
</protein>
<comment type="caution">
    <text evidence="2">The sequence shown here is derived from an EMBL/GenBank/DDBJ whole genome shotgun (WGS) entry which is preliminary data.</text>
</comment>
<keyword evidence="3" id="KW-1185">Reference proteome</keyword>
<feature type="domain" description="Carboxymuconolactone decarboxylase-like" evidence="1">
    <location>
        <begin position="24"/>
        <end position="103"/>
    </location>
</feature>